<reference evidence="3" key="1">
    <citation type="submission" date="2014-10" db="EMBL/GenBank/DDBJ databases">
        <authorList>
            <person name="Robin F."/>
            <person name="Le Brun C."/>
        </authorList>
    </citation>
    <scope>NUCLEOTIDE SEQUENCE</scope>
    <source>
        <strain evidence="3">DC432</strain>
    </source>
</reference>
<dbReference type="EMBL" id="KM978039">
    <property type="protein sequence ID" value="AJW29665.1"/>
    <property type="molecule type" value="Genomic_DNA"/>
</dbReference>
<sequence>MFELRVLSGLHLGAALPLFGDKWLIGHADEADLMLSDARVAARQCELRREETRWLAQPHGGEAYAINSEEPFQVADVWLCVARIDTPWAACMPPATPSVPEETAEAPNEAIPPVAARKGIFTRSIRTLVWSLMLLLTLTVMSWVLQPTVAQTQVTSSRPLSTPAELQAPLQKMLRERDLASLVKVDMHNQRLRLTGRLSKPQMQIYKRMLERFNATYTSDIPLDNQVRLLKVRLPFRIVQITTGSRANIVTDDGQRLFIGDEVDNLRLVAITSNQIEFNGRDNIKVSW</sequence>
<dbReference type="Pfam" id="PF16697">
    <property type="entry name" value="Yop-YscD_cpl"/>
    <property type="match status" value="1"/>
</dbReference>
<dbReference type="AlphaFoldDB" id="A0A0D5A065"/>
<evidence type="ECO:0000313" key="3">
    <source>
        <dbReference type="EMBL" id="AJW29665.1"/>
    </source>
</evidence>
<dbReference type="RefSeq" id="WP_033771568.1">
    <property type="nucleotide sequence ID" value="NZ_CP034469.1"/>
</dbReference>
<name>A0A0D5A065_ENTAG</name>
<proteinExistence type="predicted"/>
<feature type="domain" description="YscD-like Bon-like" evidence="2">
    <location>
        <begin position="165"/>
        <end position="228"/>
    </location>
</feature>
<evidence type="ECO:0000259" key="1">
    <source>
        <dbReference type="Pfam" id="PF16697"/>
    </source>
</evidence>
<dbReference type="InterPro" id="IPR032030">
    <property type="entry name" value="YscD_cytoplasmic_dom"/>
</dbReference>
<reference evidence="3" key="2">
    <citation type="journal article" date="2015" name="Mol. Genet. Genomics">
        <title>Inheritance of Pantoea type III secretion systems through both vertical and horizontal transfer.</title>
        <authorList>
            <person name="Kirzinger M.W."/>
            <person name="Butz C.J."/>
            <person name="Stavrinides J."/>
        </authorList>
    </citation>
    <scope>NUCLEOTIDE SEQUENCE</scope>
    <source>
        <strain evidence="3">DC432</strain>
    </source>
</reference>
<accession>A0A0D5A065</accession>
<dbReference type="InterPro" id="IPR053946">
    <property type="entry name" value="YscD_ppl_3rd"/>
</dbReference>
<dbReference type="SUPFAM" id="SSF49879">
    <property type="entry name" value="SMAD/FHA domain"/>
    <property type="match status" value="1"/>
</dbReference>
<feature type="domain" description="YscD cytoplasmic" evidence="1">
    <location>
        <begin position="5"/>
        <end position="72"/>
    </location>
</feature>
<dbReference type="Pfam" id="PF21934">
    <property type="entry name" value="Yop-YscD_ppl_3rd"/>
    <property type="match status" value="1"/>
</dbReference>
<protein>
    <submittedName>
        <fullName evidence="3">Type III secretion system protein</fullName>
    </submittedName>
</protein>
<organism evidence="3">
    <name type="scientific">Enterobacter agglomerans</name>
    <name type="common">Erwinia herbicola</name>
    <name type="synonym">Pantoea agglomerans</name>
    <dbReference type="NCBI Taxonomy" id="549"/>
    <lineage>
        <taxon>Bacteria</taxon>
        <taxon>Pseudomonadati</taxon>
        <taxon>Pseudomonadota</taxon>
        <taxon>Gammaproteobacteria</taxon>
        <taxon>Enterobacterales</taxon>
        <taxon>Erwiniaceae</taxon>
        <taxon>Pantoea</taxon>
        <taxon>Pantoea agglomerans group</taxon>
    </lineage>
</organism>
<gene>
    <name evidence="3" type="primary">hrpQ</name>
</gene>
<dbReference type="InterPro" id="IPR008984">
    <property type="entry name" value="SMAD_FHA_dom_sf"/>
</dbReference>
<dbReference type="Gene3D" id="2.60.200.20">
    <property type="match status" value="1"/>
</dbReference>
<evidence type="ECO:0000259" key="2">
    <source>
        <dbReference type="Pfam" id="PF21934"/>
    </source>
</evidence>
<dbReference type="PATRIC" id="fig|549.21.peg.2395"/>
<dbReference type="CDD" id="cd00060">
    <property type="entry name" value="FHA"/>
    <property type="match status" value="1"/>
</dbReference>